<dbReference type="AlphaFoldDB" id="A0A5B6UQ37"/>
<dbReference type="Pfam" id="PF00078">
    <property type="entry name" value="RVT_1"/>
    <property type="match status" value="1"/>
</dbReference>
<dbReference type="GO" id="GO:0004601">
    <property type="term" value="F:peroxidase activity"/>
    <property type="evidence" value="ECO:0007669"/>
    <property type="project" value="UniProtKB-KW"/>
</dbReference>
<dbReference type="InterPro" id="IPR000477">
    <property type="entry name" value="RT_dom"/>
</dbReference>
<dbReference type="InterPro" id="IPR043502">
    <property type="entry name" value="DNA/RNA_pol_sf"/>
</dbReference>
<dbReference type="FunFam" id="3.30.70.270:FF:000020">
    <property type="entry name" value="Transposon Tf2-6 polyprotein-like Protein"/>
    <property type="match status" value="1"/>
</dbReference>
<evidence type="ECO:0000313" key="4">
    <source>
        <dbReference type="EMBL" id="KAA3455785.1"/>
    </source>
</evidence>
<dbReference type="InterPro" id="IPR050951">
    <property type="entry name" value="Retrovirus_Pol_polyprotein"/>
</dbReference>
<name>A0A5B6UQ37_9ROSI</name>
<feature type="domain" description="Reverse transcriptase/retrotransposon-derived protein RNase H-like" evidence="3">
    <location>
        <begin position="265"/>
        <end position="323"/>
    </location>
</feature>
<gene>
    <name evidence="4" type="ORF">EPI10_018777</name>
</gene>
<keyword evidence="4" id="KW-0575">Peroxidase</keyword>
<dbReference type="CDD" id="cd01647">
    <property type="entry name" value="RT_LTR"/>
    <property type="match status" value="1"/>
</dbReference>
<proteinExistence type="predicted"/>
<dbReference type="OrthoDB" id="117622at2759"/>
<dbReference type="SUPFAM" id="SSF56672">
    <property type="entry name" value="DNA/RNA polymerases"/>
    <property type="match status" value="1"/>
</dbReference>
<evidence type="ECO:0000259" key="3">
    <source>
        <dbReference type="Pfam" id="PF17919"/>
    </source>
</evidence>
<protein>
    <submittedName>
        <fullName evidence="4">Peroxidase 64</fullName>
    </submittedName>
</protein>
<dbReference type="PANTHER" id="PTHR37984">
    <property type="entry name" value="PROTEIN CBG26694"/>
    <property type="match status" value="1"/>
</dbReference>
<dbReference type="InterPro" id="IPR043128">
    <property type="entry name" value="Rev_trsase/Diguanyl_cyclase"/>
</dbReference>
<dbReference type="Pfam" id="PF17919">
    <property type="entry name" value="RT_RNaseH_2"/>
    <property type="match status" value="1"/>
</dbReference>
<accession>A0A5B6UQ37</accession>
<dbReference type="EMBL" id="SMMG02000012">
    <property type="protein sequence ID" value="KAA3455785.1"/>
    <property type="molecule type" value="Genomic_DNA"/>
</dbReference>
<feature type="domain" description="Reverse transcriptase" evidence="2">
    <location>
        <begin position="60"/>
        <end position="161"/>
    </location>
</feature>
<dbReference type="Proteomes" id="UP000325315">
    <property type="component" value="Unassembled WGS sequence"/>
</dbReference>
<dbReference type="Gene3D" id="3.10.10.10">
    <property type="entry name" value="HIV Type 1 Reverse Transcriptase, subunit A, domain 1"/>
    <property type="match status" value="1"/>
</dbReference>
<reference evidence="5" key="1">
    <citation type="journal article" date="2019" name="Plant Biotechnol. J.">
        <title>Genome sequencing of the Australian wild diploid species Gossypium australe highlights disease resistance and delayed gland morphogenesis.</title>
        <authorList>
            <person name="Cai Y."/>
            <person name="Cai X."/>
            <person name="Wang Q."/>
            <person name="Wang P."/>
            <person name="Zhang Y."/>
            <person name="Cai C."/>
            <person name="Xu Y."/>
            <person name="Wang K."/>
            <person name="Zhou Z."/>
            <person name="Wang C."/>
            <person name="Geng S."/>
            <person name="Li B."/>
            <person name="Dong Q."/>
            <person name="Hou Y."/>
            <person name="Wang H."/>
            <person name="Ai P."/>
            <person name="Liu Z."/>
            <person name="Yi F."/>
            <person name="Sun M."/>
            <person name="An G."/>
            <person name="Cheng J."/>
            <person name="Zhang Y."/>
            <person name="Shi Q."/>
            <person name="Xie Y."/>
            <person name="Shi X."/>
            <person name="Chang Y."/>
            <person name="Huang F."/>
            <person name="Chen Y."/>
            <person name="Hong S."/>
            <person name="Mi L."/>
            <person name="Sun Q."/>
            <person name="Zhang L."/>
            <person name="Zhou B."/>
            <person name="Peng R."/>
            <person name="Zhang X."/>
            <person name="Liu F."/>
        </authorList>
    </citation>
    <scope>NUCLEOTIDE SEQUENCE [LARGE SCALE GENOMIC DNA]</scope>
    <source>
        <strain evidence="5">cv. PA1801</strain>
    </source>
</reference>
<keyword evidence="1" id="KW-0511">Multifunctional enzyme</keyword>
<evidence type="ECO:0000256" key="1">
    <source>
        <dbReference type="ARBA" id="ARBA00023268"/>
    </source>
</evidence>
<sequence length="325" mass="36869">MIKVSLSYERDTLIAIDEWLIEMFVKVFDPFGNAFNSSPATNTGIIHPSNSPFPSSVLLIHKKDGTWQFYVDYRALNVVTVSDRFSIPSIDELFDELHGALYFSKLDLLVGYHQIHINTDNECKAAFRTHGDHYEFLVMPFGLTNAPSTFQGLMNDVFQPFVRLATWSSHVTHIRQVLQLLRQSKCVFGQELIGYLGHIILAKGVAVDPGKIQAITYWPLSMTVKGVRSFLGLSRYYRRFIYNYAMVAEPLTDLLKKDSFHWYIQASLAFSNLQILLAPALILQLSDFSKPFTLEIDASKVGIGAVLSQDRHPIAFFSQKLSPHL</sequence>
<dbReference type="Gene3D" id="3.30.70.270">
    <property type="match status" value="2"/>
</dbReference>
<dbReference type="PANTHER" id="PTHR37984:SF5">
    <property type="entry name" value="PROTEIN NYNRIN-LIKE"/>
    <property type="match status" value="1"/>
</dbReference>
<dbReference type="InterPro" id="IPR041577">
    <property type="entry name" value="RT_RNaseH_2"/>
</dbReference>
<organism evidence="4 5">
    <name type="scientific">Gossypium australe</name>
    <dbReference type="NCBI Taxonomy" id="47621"/>
    <lineage>
        <taxon>Eukaryota</taxon>
        <taxon>Viridiplantae</taxon>
        <taxon>Streptophyta</taxon>
        <taxon>Embryophyta</taxon>
        <taxon>Tracheophyta</taxon>
        <taxon>Spermatophyta</taxon>
        <taxon>Magnoliopsida</taxon>
        <taxon>eudicotyledons</taxon>
        <taxon>Gunneridae</taxon>
        <taxon>Pentapetalae</taxon>
        <taxon>rosids</taxon>
        <taxon>malvids</taxon>
        <taxon>Malvales</taxon>
        <taxon>Malvaceae</taxon>
        <taxon>Malvoideae</taxon>
        <taxon>Gossypium</taxon>
    </lineage>
</organism>
<dbReference type="Gene3D" id="3.10.20.370">
    <property type="match status" value="1"/>
</dbReference>
<evidence type="ECO:0000259" key="2">
    <source>
        <dbReference type="Pfam" id="PF00078"/>
    </source>
</evidence>
<evidence type="ECO:0000313" key="5">
    <source>
        <dbReference type="Proteomes" id="UP000325315"/>
    </source>
</evidence>
<keyword evidence="4" id="KW-0560">Oxidoreductase</keyword>
<keyword evidence="5" id="KW-1185">Reference proteome</keyword>
<comment type="caution">
    <text evidence="4">The sequence shown here is derived from an EMBL/GenBank/DDBJ whole genome shotgun (WGS) entry which is preliminary data.</text>
</comment>